<evidence type="ECO:0000259" key="2">
    <source>
        <dbReference type="PROSITE" id="PS50878"/>
    </source>
</evidence>
<dbReference type="Gene3D" id="3.30.70.270">
    <property type="match status" value="1"/>
</dbReference>
<feature type="compositionally biased region" description="Polar residues" evidence="1">
    <location>
        <begin position="111"/>
        <end position="120"/>
    </location>
</feature>
<dbReference type="Proteomes" id="UP000005408">
    <property type="component" value="Unassembled WGS sequence"/>
</dbReference>
<keyword evidence="4" id="KW-1185">Reference proteome</keyword>
<proteinExistence type="predicted"/>
<evidence type="ECO:0000313" key="3">
    <source>
        <dbReference type="EnsemblMetazoa" id="G9900.4:cds"/>
    </source>
</evidence>
<dbReference type="SUPFAM" id="SSF56672">
    <property type="entry name" value="DNA/RNA polymerases"/>
    <property type="match status" value="1"/>
</dbReference>
<evidence type="ECO:0000313" key="4">
    <source>
        <dbReference type="Proteomes" id="UP000005408"/>
    </source>
</evidence>
<name>A0A8W8P4W0_MAGGI</name>
<feature type="region of interest" description="Disordered" evidence="1">
    <location>
        <begin position="308"/>
        <end position="328"/>
    </location>
</feature>
<dbReference type="AlphaFoldDB" id="A0A8W8P4W0"/>
<evidence type="ECO:0000256" key="1">
    <source>
        <dbReference type="SAM" id="MobiDB-lite"/>
    </source>
</evidence>
<accession>A0A8W8P4W0</accession>
<dbReference type="InterPro" id="IPR000477">
    <property type="entry name" value="RT_dom"/>
</dbReference>
<dbReference type="Pfam" id="PF00078">
    <property type="entry name" value="RVT_1"/>
    <property type="match status" value="1"/>
</dbReference>
<organism evidence="3 4">
    <name type="scientific">Magallana gigas</name>
    <name type="common">Pacific oyster</name>
    <name type="synonym">Crassostrea gigas</name>
    <dbReference type="NCBI Taxonomy" id="29159"/>
    <lineage>
        <taxon>Eukaryota</taxon>
        <taxon>Metazoa</taxon>
        <taxon>Spiralia</taxon>
        <taxon>Lophotrochozoa</taxon>
        <taxon>Mollusca</taxon>
        <taxon>Bivalvia</taxon>
        <taxon>Autobranchia</taxon>
        <taxon>Pteriomorphia</taxon>
        <taxon>Ostreida</taxon>
        <taxon>Ostreoidea</taxon>
        <taxon>Ostreidae</taxon>
        <taxon>Magallana</taxon>
    </lineage>
</organism>
<dbReference type="InterPro" id="IPR052055">
    <property type="entry name" value="Hepadnavirus_pol/RT"/>
</dbReference>
<dbReference type="InterPro" id="IPR043128">
    <property type="entry name" value="Rev_trsase/Diguanyl_cyclase"/>
</dbReference>
<protein>
    <recommendedName>
        <fullName evidence="2">Reverse transcriptase domain-containing protein</fullName>
    </recommendedName>
</protein>
<dbReference type="PROSITE" id="PS50878">
    <property type="entry name" value="RT_POL"/>
    <property type="match status" value="1"/>
</dbReference>
<feature type="region of interest" description="Disordered" evidence="1">
    <location>
        <begin position="105"/>
        <end position="140"/>
    </location>
</feature>
<reference evidence="3" key="1">
    <citation type="submission" date="2022-08" db="UniProtKB">
        <authorList>
            <consortium name="EnsemblMetazoa"/>
        </authorList>
    </citation>
    <scope>IDENTIFICATION</scope>
    <source>
        <strain evidence="3">05x7-T-G4-1.051#20</strain>
    </source>
</reference>
<dbReference type="EnsemblMetazoa" id="G9900.4">
    <property type="protein sequence ID" value="G9900.4:cds"/>
    <property type="gene ID" value="G9900"/>
</dbReference>
<sequence>MQEGHPYDLRSRDRAVLDFIRSCDDSSDEMSDSHAELEASGGLATTVSTEEVRATTPRIHAVPRAPNISSEILVLEKELQTLELHKRKMQLLQNIDACKQTIAAMQEKDSPGQSPSTTRAPKNHATASGVEPTPNVQPLQGTVDLSNLMNLFPSHVSTAFTQCPSSNKGKVRLVHNYVWLDPIMQQEKDDLLTLTNTGVKINKKLDRDYYKLSIEQWGYGNAAIMQEMIINQELDDQGVRDYLEYTKYINRLFNKYVKGSVLLFDREYRELQFKEKFRWGVSRPHLQDFQLISIPNSLTMQTLQGSLGTNAKKEGTSKQKGSRRGPFTPDGKEICRKFNMETCDFTNYDFDRNFLCEGIKEGFRIIDEGAEQRLVPCEVDNYQSCFQNAEQVEKQILYELSNGNYVATCVKPTIVSALGAIPKSHSKVRLIHDASRPLHMSINDYVQSDTSCSYMDLRVVSKLISEGCYLAKIDLQSAYRSVPIHPSNYWATGLKWQFVNATSPTYLYDTKLPFGAAKSPQIFQRLSSAVCRILKKVYGYTAIAYLDDFLIFGKNYYECSRAMYTLLSLLRELGFAINWSKVEGPSQQLVFLGVVVDSVTMTLSLPSSKLQDFNNLLGTFSRRKRASVRQLETLIGKLNWASQVICGGRTFLRRVLDLKNAVTERHHKVLLTEDFFADLQWWISFMSIFNGTCRIQDPRPITSLQTDASSEGGGGYYNGDYFYINWPLDLPACAMAHINVKEFIAIFLSVCRWGKYFVNSKVIIHSDNSSAVSWINKGTSRIPIVQFMCRILFWISALYNCVISAKYLPGKQNNIGDACSRLHEPGQLTKLYSLVPSLQHDNFSIATLLSHMSLPFIFARWIHCSVPTRPSICFEKKGMG</sequence>
<dbReference type="Gene3D" id="3.10.10.10">
    <property type="entry name" value="HIV Type 1 Reverse Transcriptase, subunit A, domain 1"/>
    <property type="match status" value="1"/>
</dbReference>
<dbReference type="PANTHER" id="PTHR33050">
    <property type="entry name" value="REVERSE TRANSCRIPTASE DOMAIN-CONTAINING PROTEIN"/>
    <property type="match status" value="1"/>
</dbReference>
<dbReference type="InterPro" id="IPR043502">
    <property type="entry name" value="DNA/RNA_pol_sf"/>
</dbReference>
<dbReference type="CDD" id="cd09275">
    <property type="entry name" value="RNase_HI_RT_DIRS1"/>
    <property type="match status" value="1"/>
</dbReference>
<dbReference type="PANTHER" id="PTHR33050:SF8">
    <property type="entry name" value="REVERSE TRANSCRIPTASE DOMAIN-CONTAINING PROTEIN"/>
    <property type="match status" value="1"/>
</dbReference>
<feature type="domain" description="Reverse transcriptase" evidence="2">
    <location>
        <begin position="402"/>
        <end position="596"/>
    </location>
</feature>